<evidence type="ECO:0000313" key="1">
    <source>
        <dbReference type="EMBL" id="URE40124.1"/>
    </source>
</evidence>
<organism evidence="1 2">
    <name type="scientific">Musa troglodytarum</name>
    <name type="common">fe'i banana</name>
    <dbReference type="NCBI Taxonomy" id="320322"/>
    <lineage>
        <taxon>Eukaryota</taxon>
        <taxon>Viridiplantae</taxon>
        <taxon>Streptophyta</taxon>
        <taxon>Embryophyta</taxon>
        <taxon>Tracheophyta</taxon>
        <taxon>Spermatophyta</taxon>
        <taxon>Magnoliopsida</taxon>
        <taxon>Liliopsida</taxon>
        <taxon>Zingiberales</taxon>
        <taxon>Musaceae</taxon>
        <taxon>Musa</taxon>
    </lineage>
</organism>
<name>A0A9E7HTC7_9LILI</name>
<dbReference type="PANTHER" id="PTHR33320">
    <property type="entry name" value="METHIONYL-TRNA SYNTHETASE"/>
    <property type="match status" value="1"/>
</dbReference>
<keyword evidence="2" id="KW-1185">Reference proteome</keyword>
<dbReference type="EMBL" id="CP097510">
    <property type="protein sequence ID" value="URE40124.1"/>
    <property type="molecule type" value="Genomic_DNA"/>
</dbReference>
<dbReference type="Proteomes" id="UP001055439">
    <property type="component" value="Chromosome 8"/>
</dbReference>
<protein>
    <submittedName>
        <fullName evidence="1">Uncharacterized protein</fullName>
    </submittedName>
</protein>
<dbReference type="AlphaFoldDB" id="A0A9E7HTC7"/>
<evidence type="ECO:0000313" key="2">
    <source>
        <dbReference type="Proteomes" id="UP001055439"/>
    </source>
</evidence>
<dbReference type="PANTHER" id="PTHR33320:SF2">
    <property type="entry name" value="OS07G0564200 PROTEIN"/>
    <property type="match status" value="1"/>
</dbReference>
<sequence length="89" mass="9618">MAFFCFLVDQRRAVMSSKPAAGICSRCGRCASAADTVTLTRFCYVRPGGPSSAPSVVPSSSPTTGRCMQTMLEKLKNTMCFLITIIETR</sequence>
<proteinExistence type="predicted"/>
<gene>
    <name evidence="1" type="ORF">MUK42_17380</name>
</gene>
<accession>A0A9E7HTC7</accession>
<dbReference type="OrthoDB" id="1872195at2759"/>
<reference evidence="1" key="1">
    <citation type="submission" date="2022-05" db="EMBL/GenBank/DDBJ databases">
        <title>The Musa troglodytarum L. genome provides insights into the mechanism of non-climacteric behaviour and enrichment of carotenoids.</title>
        <authorList>
            <person name="Wang J."/>
        </authorList>
    </citation>
    <scope>NUCLEOTIDE SEQUENCE</scope>
    <source>
        <tissue evidence="1">Leaf</tissue>
    </source>
</reference>